<evidence type="ECO:0000256" key="3">
    <source>
        <dbReference type="ARBA" id="ARBA00022543"/>
    </source>
</evidence>
<evidence type="ECO:0000256" key="13">
    <source>
        <dbReference type="ARBA" id="ARBA00022991"/>
    </source>
</evidence>
<evidence type="ECO:0000256" key="6">
    <source>
        <dbReference type="ARBA" id="ARBA00022630"/>
    </source>
</evidence>
<keyword evidence="13" id="KW-0157">Chromophore</keyword>
<organism evidence="18 19">
    <name type="scientific">Roseovarius nubinhibens (strain ATCC BAA-591 / DSM 15170 / ISM)</name>
    <dbReference type="NCBI Taxonomy" id="89187"/>
    <lineage>
        <taxon>Bacteria</taxon>
        <taxon>Pseudomonadati</taxon>
        <taxon>Pseudomonadota</taxon>
        <taxon>Alphaproteobacteria</taxon>
        <taxon>Rhodobacterales</taxon>
        <taxon>Roseobacteraceae</taxon>
        <taxon>Roseovarius</taxon>
    </lineage>
</organism>
<dbReference type="InterPro" id="IPR036890">
    <property type="entry name" value="HATPase_C_sf"/>
</dbReference>
<dbReference type="SMART" id="SM00091">
    <property type="entry name" value="PAS"/>
    <property type="match status" value="3"/>
</dbReference>
<dbReference type="eggNOG" id="COG5002">
    <property type="taxonomic scope" value="Bacteria"/>
</dbReference>
<evidence type="ECO:0000256" key="9">
    <source>
        <dbReference type="ARBA" id="ARBA00022737"/>
    </source>
</evidence>
<name>A3SK51_ROSNI</name>
<dbReference type="GO" id="GO:0009881">
    <property type="term" value="F:photoreceptor activity"/>
    <property type="evidence" value="ECO:0007669"/>
    <property type="project" value="UniProtKB-KW"/>
</dbReference>
<gene>
    <name evidence="18" type="ORF">ISM_05545</name>
</gene>
<dbReference type="HOGENOM" id="CLU_000445_114_51_5"/>
<dbReference type="Proteomes" id="UP000005954">
    <property type="component" value="Unassembled WGS sequence"/>
</dbReference>
<dbReference type="GO" id="GO:0004673">
    <property type="term" value="F:protein histidine kinase activity"/>
    <property type="evidence" value="ECO:0007669"/>
    <property type="project" value="UniProtKB-EC"/>
</dbReference>
<evidence type="ECO:0000259" key="17">
    <source>
        <dbReference type="PROSITE" id="PS50113"/>
    </source>
</evidence>
<comment type="caution">
    <text evidence="18">The sequence shown here is derived from an EMBL/GenBank/DDBJ whole genome shotgun (WGS) entry which is preliminary data.</text>
</comment>
<dbReference type="SMART" id="SM00911">
    <property type="entry name" value="HWE_HK"/>
    <property type="match status" value="1"/>
</dbReference>
<dbReference type="CDD" id="cd00130">
    <property type="entry name" value="PAS"/>
    <property type="match status" value="2"/>
</dbReference>
<dbReference type="EC" id="2.7.13.3" evidence="2"/>
<dbReference type="RefSeq" id="WP_009813133.1">
    <property type="nucleotide sequence ID" value="NZ_CH724156.1"/>
</dbReference>
<evidence type="ECO:0000256" key="8">
    <source>
        <dbReference type="ARBA" id="ARBA00022679"/>
    </source>
</evidence>
<evidence type="ECO:0000256" key="4">
    <source>
        <dbReference type="ARBA" id="ARBA00022553"/>
    </source>
</evidence>
<dbReference type="EMBL" id="AALY01000001">
    <property type="protein sequence ID" value="EAP77732.1"/>
    <property type="molecule type" value="Genomic_DNA"/>
</dbReference>
<evidence type="ECO:0000256" key="2">
    <source>
        <dbReference type="ARBA" id="ARBA00012438"/>
    </source>
</evidence>
<dbReference type="PANTHER" id="PTHR41523">
    <property type="entry name" value="TWO-COMPONENT SYSTEM SENSOR PROTEIN"/>
    <property type="match status" value="1"/>
</dbReference>
<evidence type="ECO:0000256" key="14">
    <source>
        <dbReference type="ARBA" id="ARBA00023026"/>
    </source>
</evidence>
<dbReference type="Gene3D" id="3.30.565.10">
    <property type="entry name" value="Histidine kinase-like ATPase, C-terminal domain"/>
    <property type="match status" value="1"/>
</dbReference>
<accession>A3SK51</accession>
<keyword evidence="5" id="KW-0716">Sensory transduction</keyword>
<keyword evidence="14" id="KW-0843">Virulence</keyword>
<evidence type="ECO:0000256" key="7">
    <source>
        <dbReference type="ARBA" id="ARBA00022643"/>
    </source>
</evidence>
<dbReference type="Gene3D" id="3.30.450.20">
    <property type="entry name" value="PAS domain"/>
    <property type="match status" value="4"/>
</dbReference>
<feature type="domain" description="PAC" evidence="17">
    <location>
        <begin position="374"/>
        <end position="426"/>
    </location>
</feature>
<evidence type="ECO:0000256" key="5">
    <source>
        <dbReference type="ARBA" id="ARBA00022606"/>
    </source>
</evidence>
<keyword evidence="7" id="KW-0288">FMN</keyword>
<dbReference type="PROSITE" id="PS50112">
    <property type="entry name" value="PAS"/>
    <property type="match status" value="1"/>
</dbReference>
<dbReference type="AlphaFoldDB" id="A3SK51"/>
<evidence type="ECO:0000256" key="1">
    <source>
        <dbReference type="ARBA" id="ARBA00000085"/>
    </source>
</evidence>
<dbReference type="GO" id="GO:0005524">
    <property type="term" value="F:ATP binding"/>
    <property type="evidence" value="ECO:0007669"/>
    <property type="project" value="UniProtKB-KW"/>
</dbReference>
<keyword evidence="3" id="KW-0600">Photoreceptor protein</keyword>
<dbReference type="InterPro" id="IPR001610">
    <property type="entry name" value="PAC"/>
</dbReference>
<feature type="domain" description="PAC" evidence="17">
    <location>
        <begin position="519"/>
        <end position="573"/>
    </location>
</feature>
<dbReference type="InterPro" id="IPR013656">
    <property type="entry name" value="PAS_4"/>
</dbReference>
<keyword evidence="4" id="KW-0597">Phosphoprotein</keyword>
<evidence type="ECO:0000313" key="18">
    <source>
        <dbReference type="EMBL" id="EAP77732.1"/>
    </source>
</evidence>
<keyword evidence="15" id="KW-0675">Receptor</keyword>
<proteinExistence type="predicted"/>
<evidence type="ECO:0000256" key="12">
    <source>
        <dbReference type="ARBA" id="ARBA00022840"/>
    </source>
</evidence>
<evidence type="ECO:0000313" key="19">
    <source>
        <dbReference type="Proteomes" id="UP000005954"/>
    </source>
</evidence>
<sequence length="779" mass="87441">MSGNAHRARDAYFLPTTGEMASRIRDFDWTSSPLGPIETWPQPLRSALSICLYSSFPTAIYWGPELHLLYNDAWAPIPAERHPGALGRPGKEVWQDIWEVVGPQFERVLETGEGFSTFDQMLPMVRGGKARETYWNYSFTPIWDEEGRVVGVFNQGNETTEIVMARRRATAEIARLGQMFQQAPAAIAMTRGPEHVFELTNPAYDRLVGRENVIGQTVVEAVPEVVAQGFVDLLDDVYRSGEAYVGKAVPVTLNRGDTPEEHLVDFIYQPLFEENGEVSGIFMQATDVTDAVHAEQALRLSEERYQAIVNSIDQMIWSTRPDGYHDFYNDRWYEYTGVPRGSTDGEAWNGMFHPDDRARAFEVWGKSLATGDPYEIEYRLRHRSGEYRWVIGRAQCLRDEDGQIIRWYGSCTDIHDQKLAEQKLAAQAAALTREIEQRQKNEIALRESEEFNRSIIDSSGDCIKVLDLGGHVRFLNSTARVQLEIDDETTVVGRHWLSHWPKESHSLVRDALEQAQNGHGARFSSFRPTDKGTPKWWDVVVTPVLGAEGTTERIVCLSRDISAQIRAEEARDLLLREMDHRVKNLFSVASGMVSMTARNAETPSEMADKLKGRFSALAKAHDLIRAALGREYHHAEARLSSLLTEILRPHLDCGRSDQVALSGPELYLPVEASTSLALVFHELATNTVKYGSLAAPGGTLDVTWEEQSDQLVLCWKERIAEGRLSEPTAQGFGSRLVTSTTTGQLNGTIDYDWQEDGVVITLTIPLETLDSPTGHYPGP</sequence>
<dbReference type="NCBIfam" id="TIGR00229">
    <property type="entry name" value="sensory_box"/>
    <property type="match status" value="2"/>
</dbReference>
<dbReference type="FunFam" id="3.30.450.20:FF:000099">
    <property type="entry name" value="Sensory box sensor histidine kinase"/>
    <property type="match status" value="1"/>
</dbReference>
<dbReference type="InterPro" id="IPR000014">
    <property type="entry name" value="PAS"/>
</dbReference>
<keyword evidence="8" id="KW-0808">Transferase</keyword>
<keyword evidence="12" id="KW-0067">ATP-binding</keyword>
<comment type="catalytic activity">
    <reaction evidence="1">
        <text>ATP + protein L-histidine = ADP + protein N-phospho-L-histidine.</text>
        <dbReference type="EC" id="2.7.13.3"/>
    </reaction>
</comment>
<dbReference type="Pfam" id="PF07536">
    <property type="entry name" value="HWE_HK"/>
    <property type="match status" value="1"/>
</dbReference>
<evidence type="ECO:0000256" key="10">
    <source>
        <dbReference type="ARBA" id="ARBA00022741"/>
    </source>
</evidence>
<evidence type="ECO:0000256" key="15">
    <source>
        <dbReference type="ARBA" id="ARBA00023170"/>
    </source>
</evidence>
<dbReference type="Pfam" id="PF08448">
    <property type="entry name" value="PAS_4"/>
    <property type="match status" value="2"/>
</dbReference>
<keyword evidence="19" id="KW-1185">Reference proteome</keyword>
<evidence type="ECO:0000256" key="11">
    <source>
        <dbReference type="ARBA" id="ARBA00022777"/>
    </source>
</evidence>
<dbReference type="InterPro" id="IPR035965">
    <property type="entry name" value="PAS-like_dom_sf"/>
</dbReference>
<dbReference type="eggNOG" id="COG3920">
    <property type="taxonomic scope" value="Bacteria"/>
</dbReference>
<keyword evidence="9" id="KW-0677">Repeat</keyword>
<dbReference type="InterPro" id="IPR011102">
    <property type="entry name" value="Sig_transdc_His_kinase_HWE"/>
</dbReference>
<dbReference type="SUPFAM" id="SSF55785">
    <property type="entry name" value="PYP-like sensor domain (PAS domain)"/>
    <property type="match status" value="4"/>
</dbReference>
<protein>
    <recommendedName>
        <fullName evidence="2">histidine kinase</fullName>
        <ecNumber evidence="2">2.7.13.3</ecNumber>
    </recommendedName>
</protein>
<dbReference type="SMART" id="SM00086">
    <property type="entry name" value="PAC"/>
    <property type="match status" value="3"/>
</dbReference>
<dbReference type="STRING" id="89187.ISM_05545"/>
<feature type="domain" description="PAS" evidence="16">
    <location>
        <begin position="301"/>
        <end position="371"/>
    </location>
</feature>
<dbReference type="InterPro" id="IPR013655">
    <property type="entry name" value="PAS_fold_3"/>
</dbReference>
<keyword evidence="6" id="KW-0285">Flavoprotein</keyword>
<keyword evidence="11 18" id="KW-0418">Kinase</keyword>
<evidence type="ECO:0000259" key="16">
    <source>
        <dbReference type="PROSITE" id="PS50112"/>
    </source>
</evidence>
<dbReference type="PANTHER" id="PTHR41523:SF8">
    <property type="entry name" value="ETHYLENE RESPONSE SENSOR PROTEIN"/>
    <property type="match status" value="1"/>
</dbReference>
<keyword evidence="10" id="KW-0547">Nucleotide-binding</keyword>
<dbReference type="Pfam" id="PF08447">
    <property type="entry name" value="PAS_3"/>
    <property type="match status" value="1"/>
</dbReference>
<dbReference type="InterPro" id="IPR000700">
    <property type="entry name" value="PAS-assoc_C"/>
</dbReference>
<reference evidence="18 19" key="1">
    <citation type="submission" date="2005-12" db="EMBL/GenBank/DDBJ databases">
        <authorList>
            <person name="Moran M.A."/>
            <person name="Ferriera S."/>
            <person name="Johnson J."/>
            <person name="Kravitz S."/>
            <person name="Halpern A."/>
            <person name="Remington K."/>
            <person name="Beeson K."/>
            <person name="Tran B."/>
            <person name="Rogers Y.-H."/>
            <person name="Friedman R."/>
            <person name="Venter J.C."/>
        </authorList>
    </citation>
    <scope>NUCLEOTIDE SEQUENCE [LARGE SCALE GENOMIC DNA]</scope>
    <source>
        <strain evidence="19">ATCC BAA-591 / DSM 15170 / ISM</strain>
    </source>
</reference>
<dbReference type="PROSITE" id="PS50113">
    <property type="entry name" value="PAC"/>
    <property type="match status" value="2"/>
</dbReference>